<dbReference type="GeneTree" id="ENSGT00530000063564"/>
<accession>A0A8C6B574</accession>
<dbReference type="FunFam" id="1.20.5.4090:FF:000001">
    <property type="entry name" value="leucine-rich repeat flightless-interacting protein 2 isoform X1"/>
    <property type="match status" value="1"/>
</dbReference>
<feature type="compositionally biased region" description="Basic and acidic residues" evidence="4">
    <location>
        <begin position="647"/>
        <end position="661"/>
    </location>
</feature>
<evidence type="ECO:0000313" key="6">
    <source>
        <dbReference type="Proteomes" id="UP000694561"/>
    </source>
</evidence>
<feature type="compositionally biased region" description="Basic and acidic residues" evidence="4">
    <location>
        <begin position="502"/>
        <end position="516"/>
    </location>
</feature>
<feature type="compositionally biased region" description="Polar residues" evidence="4">
    <location>
        <begin position="737"/>
        <end position="747"/>
    </location>
</feature>
<feature type="compositionally biased region" description="Low complexity" evidence="4">
    <location>
        <begin position="110"/>
        <end position="126"/>
    </location>
</feature>
<evidence type="ECO:0000256" key="2">
    <source>
        <dbReference type="ARBA" id="ARBA00023054"/>
    </source>
</evidence>
<dbReference type="Pfam" id="PF09738">
    <property type="entry name" value="LRRFIP"/>
    <property type="match status" value="1"/>
</dbReference>
<comment type="similarity">
    <text evidence="1">Belongs to the LRRFIP family.</text>
</comment>
<dbReference type="Ensembl" id="ENSMMNT00015012356.1">
    <property type="protein sequence ID" value="ENSMMNP00015011287.1"/>
    <property type="gene ID" value="ENSMMNG00015008352.1"/>
</dbReference>
<feature type="compositionally biased region" description="Basic and acidic residues" evidence="4">
    <location>
        <begin position="82"/>
        <end position="97"/>
    </location>
</feature>
<dbReference type="PANTHER" id="PTHR19212">
    <property type="entry name" value="LEUCINE RICH REPEAT IN FLII INTERACTING PROTEIN"/>
    <property type="match status" value="1"/>
</dbReference>
<feature type="compositionally biased region" description="Basic and acidic residues" evidence="4">
    <location>
        <begin position="309"/>
        <end position="341"/>
    </location>
</feature>
<proteinExistence type="inferred from homology"/>
<organism evidence="5 6">
    <name type="scientific">Monodon monoceros</name>
    <name type="common">Narwhal</name>
    <name type="synonym">Ceratodon monodon</name>
    <dbReference type="NCBI Taxonomy" id="40151"/>
    <lineage>
        <taxon>Eukaryota</taxon>
        <taxon>Metazoa</taxon>
        <taxon>Chordata</taxon>
        <taxon>Craniata</taxon>
        <taxon>Vertebrata</taxon>
        <taxon>Euteleostomi</taxon>
        <taxon>Mammalia</taxon>
        <taxon>Eutheria</taxon>
        <taxon>Laurasiatheria</taxon>
        <taxon>Artiodactyla</taxon>
        <taxon>Whippomorpha</taxon>
        <taxon>Cetacea</taxon>
        <taxon>Odontoceti</taxon>
        <taxon>Monodontidae</taxon>
        <taxon>Monodon</taxon>
    </lineage>
</organism>
<dbReference type="Gene3D" id="1.20.5.4090">
    <property type="match status" value="1"/>
</dbReference>
<feature type="compositionally biased region" description="Polar residues" evidence="4">
    <location>
        <begin position="361"/>
        <end position="394"/>
    </location>
</feature>
<gene>
    <name evidence="5" type="primary">LRRFIP1</name>
</gene>
<keyword evidence="2 3" id="KW-0175">Coiled coil</keyword>
<feature type="compositionally biased region" description="Basic and acidic residues" evidence="4">
    <location>
        <begin position="748"/>
        <end position="758"/>
    </location>
</feature>
<feature type="region of interest" description="Disordered" evidence="4">
    <location>
        <begin position="309"/>
        <end position="808"/>
    </location>
</feature>
<evidence type="ECO:0000313" key="5">
    <source>
        <dbReference type="Ensembl" id="ENSMMNP00015011287.1"/>
    </source>
</evidence>
<feature type="compositionally biased region" description="Basic and acidic residues" evidence="4">
    <location>
        <begin position="469"/>
        <end position="487"/>
    </location>
</feature>
<reference evidence="5" key="1">
    <citation type="submission" date="2025-08" db="UniProtKB">
        <authorList>
            <consortium name="Ensembl"/>
        </authorList>
    </citation>
    <scope>IDENTIFICATION</scope>
</reference>
<evidence type="ECO:0000256" key="4">
    <source>
        <dbReference type="SAM" id="MobiDB-lite"/>
    </source>
</evidence>
<name>A0A8C6B574_MONMO</name>
<dbReference type="GO" id="GO:0000978">
    <property type="term" value="F:RNA polymerase II cis-regulatory region sequence-specific DNA binding"/>
    <property type="evidence" value="ECO:0007669"/>
    <property type="project" value="TreeGrafter"/>
</dbReference>
<feature type="coiled-coil region" evidence="3">
    <location>
        <begin position="132"/>
        <end position="226"/>
    </location>
</feature>
<keyword evidence="6" id="KW-1185">Reference proteome</keyword>
<feature type="compositionally biased region" description="Acidic residues" evidence="4">
    <location>
        <begin position="544"/>
        <end position="557"/>
    </location>
</feature>
<feature type="region of interest" description="Disordered" evidence="4">
    <location>
        <begin position="40"/>
        <end position="126"/>
    </location>
</feature>
<reference evidence="5" key="2">
    <citation type="submission" date="2025-09" db="UniProtKB">
        <authorList>
            <consortium name="Ensembl"/>
        </authorList>
    </citation>
    <scope>IDENTIFICATION</scope>
</reference>
<dbReference type="AlphaFoldDB" id="A0A8C6B574"/>
<evidence type="ECO:0000256" key="1">
    <source>
        <dbReference type="ARBA" id="ARBA00008275"/>
    </source>
</evidence>
<dbReference type="Proteomes" id="UP000694561">
    <property type="component" value="Unplaced"/>
</dbReference>
<dbReference type="GO" id="GO:0000981">
    <property type="term" value="F:DNA-binding transcription factor activity, RNA polymerase II-specific"/>
    <property type="evidence" value="ECO:0007669"/>
    <property type="project" value="TreeGrafter"/>
</dbReference>
<protein>
    <submittedName>
        <fullName evidence="5">LRR binding FLII interacting protein 1</fullName>
    </submittedName>
</protein>
<feature type="compositionally biased region" description="Basic and acidic residues" evidence="4">
    <location>
        <begin position="446"/>
        <end position="459"/>
    </location>
</feature>
<evidence type="ECO:0000256" key="3">
    <source>
        <dbReference type="SAM" id="Coils"/>
    </source>
</evidence>
<feature type="compositionally biased region" description="Basic residues" evidence="4">
    <location>
        <begin position="570"/>
        <end position="584"/>
    </location>
</feature>
<feature type="compositionally biased region" description="Basic and acidic residues" evidence="4">
    <location>
        <begin position="605"/>
        <end position="620"/>
    </location>
</feature>
<feature type="compositionally biased region" description="Basic and acidic residues" evidence="4">
    <location>
        <begin position="695"/>
        <end position="705"/>
    </location>
</feature>
<feature type="compositionally biased region" description="Polar residues" evidence="4">
    <location>
        <begin position="683"/>
        <end position="694"/>
    </location>
</feature>
<feature type="compositionally biased region" description="Basic and acidic residues" evidence="4">
    <location>
        <begin position="40"/>
        <end position="58"/>
    </location>
</feature>
<dbReference type="InterPro" id="IPR019139">
    <property type="entry name" value="LRRFIP1/2"/>
</dbReference>
<feature type="compositionally biased region" description="Polar residues" evidence="4">
    <location>
        <begin position="410"/>
        <end position="420"/>
    </location>
</feature>
<dbReference type="PANTHER" id="PTHR19212:SF5">
    <property type="entry name" value="LEUCINE-RICH REPEAT FLIGHTLESS-INTERACTING PROTEIN 1"/>
    <property type="match status" value="1"/>
</dbReference>
<sequence length="808" mass="88054">MTNPAAAQNQEIDCLSPEAQKLAEARLAAKRAARAEAREIRMKELERQQKEEDSERYSRRSRRNTSASDEDDRVSAGSRGSLRVEERPEKDFTEKGSRGLPGLSAATLASLGGTSSRRGSGDTSISIDTEASIREIKELNELKDQIQDVEGKYMQGLKEMKDSLAEVEEKYKKAMVSNAQLDNEKTNFMYQVDTLKDMMLELEEQLAESRRQYEEKTKEFEREKHAHSILQFQFAEVKEALKQREEMLEKHGIILNSEVATNGETSDPLNNVGYQGSTKMTKEELNALQATGDGTLGRANEVEVKDEMVENEGKREILQNTEQRQHKEDPGKDCVDTEVLHPGDNAEDQKTSEDSAPSPGTLVNSENEEQVQSQILENTSFFESTQQVESSEVINSELDGEIPGPGIGQGSSNALDSGNPTEAVPEAGLTGLGEQVGTVASSPPKGIDDTVSHREKCEVDALEGLDPSSGHDLEKELTNQEVAEPKEVPIQSTEVGGENNEGEGKGRKVRDEKPIKLEVQAIPCSPEARSSPQEATGPSKVDAESESLDMKEPDEEKNDQQGEAPDSSPKKTKNKKKKNKKKKSPAPVEAKDVQKELTFQNPDLSEVKEEQVELTDKKPVVEAQNEVTKNPKQDAAVGSSKNADGPENPKTELDGGLHQDDFGVNTRTRKAVADGDTLGFEDNTVQSSGTSASNKESEEGARKDDAEEDGTAPSRPPGPDNEEVPGSALLQDEGPSKNINDACQTKGTGEHVTSENRGHTVRKVSDSVSLENDDVAPAGEVGDFNSESKEETTGGHGKGRNKEDCTLS</sequence>